<evidence type="ECO:0000256" key="2">
    <source>
        <dbReference type="ARBA" id="ARBA00022737"/>
    </source>
</evidence>
<evidence type="ECO:0000313" key="9">
    <source>
        <dbReference type="EMBL" id="KAJ7362094.1"/>
    </source>
</evidence>
<keyword evidence="2" id="KW-0677">Repeat</keyword>
<dbReference type="OrthoDB" id="6156898at2759"/>
<accession>A0A9X0CN68</accession>
<dbReference type="PANTHER" id="PTHR24174">
    <property type="entry name" value="ANKYRIN REPEAT AND STERILE ALPHA MOTIF DOMAIN-CONTAINING PROTEIN 1"/>
    <property type="match status" value="1"/>
</dbReference>
<dbReference type="PROSITE" id="PS50297">
    <property type="entry name" value="ANK_REP_REGION"/>
    <property type="match status" value="4"/>
</dbReference>
<feature type="compositionally biased region" description="Polar residues" evidence="6">
    <location>
        <begin position="774"/>
        <end position="786"/>
    </location>
</feature>
<dbReference type="PANTHER" id="PTHR24174:SF16">
    <property type="entry name" value="CASKIN-2"/>
    <property type="match status" value="1"/>
</dbReference>
<dbReference type="InterPro" id="IPR036028">
    <property type="entry name" value="SH3-like_dom_sf"/>
</dbReference>
<name>A0A9X0CN68_9CNID</name>
<dbReference type="SMART" id="SM00454">
    <property type="entry name" value="SAM"/>
    <property type="match status" value="2"/>
</dbReference>
<feature type="domain" description="SAM" evidence="8">
    <location>
        <begin position="915"/>
        <end position="979"/>
    </location>
</feature>
<sequence length="1347" mass="146995">MAKDQELLQAVKSSDLNAFRKIAAKVKAAKSKKGGKKYNVNIQDEDGFTSTHHASLTGSSEVIIALIELECDVNAKDKKEAGADVNACSANGDTPLILACQHGNSDVADVLLDRSCSSLTVNNNGEAALDLACRFGHVHVVELLLASREVRSVLTRGETRKTDPPLHLACKTGHVEIVRMLLESDAAMNQVTTNGSCLHEAALYGKTDVVKLLLDWGIDASTRNDEGHTALDVVNLFTSSKASAEIKQLLKEAADADSTVYAKAVRDHFNMMDSTALSFKTGETIIVLEQNQNERWKGKLKNDDKEKVGYFPGNFVRLTTPRKGSAVKMSPKLKEAGVLPVGSYQMVALPSVQASNSPGFQRNSPRLSSFGKKGPRHRGDEDRGEQSPSPAPKKALFEPVLPEKGLKAKKGSVKLAPGPGLQYVEVAVEKVPLCPPQASNTGNQTDSKKTQYAEVRLPASNGSVEEVDECEELPQLPDKEHKRQPCASNEMEDIWVRNKPNPPPSLPPKTRAPSKSDAPTAVPDSSLSTFKSGRPPAVLPPDIRPAGHASPEGQTGPADQTGQSSFKSGRPPAVLPPDIRPAGHASPEGQTSPADQTGQSSFKSGRPPAVLPQDSHPTKHAIPEGQTSPASLDVTEHPARRVATPELSRKGYEDMSLISVSGGRATPPADDIWKTQPLNIREHPKQQQLAYENVQLPHRGKPPSEMQSMIISDVDQQGEGEDGYVIVNGPSSKTTDARGYENVTPGAASPVKYNWENVSNDVNYVPMVGDFSADSAQTDRTSNQSPEQDDTESNSSNGAEENKDAMDYEMMKSCAVSVSHQYVNINRHGDAGDSCEVTGHIPLKMREYNALFDWLEKFKLTIYIDNFVKGGFDMTSVLGITAEDLTALNVKKTGHRKKILSESAKLEGKTVFPKQKPRDIMTWLRLIGLEQYIPEFMDGGFDDMDFLQDMTLEDLIAIGVTKPGHQRKIWMAVTALKEGDENENIMEGVDEELTPQERKGYLETCLDGEDSGVSTDEVEPSELISENARTEEDRMEISRTAFTARENVHEEPFVEDSSSAESEIPETTVFKEEIPLYENIEQDQQKSSVAHDLYSEVPQTAGDEINLSADLLDHQEKGNVKVDTSLRLHGEISISFPDSEDDEPPPRPPPPLEDIDLPLHVAGTNQTEIDINGPGITVKDQVFKKNDIIRTSSLDSTFQRPKKPAPPAVKPKSVKKAPPPRVAPKPRKAASFSAGYSERSSGEESCGDWSPTKSMSPVDKSPTKSMSPVDTDGELDEQIKQILRNRSREDLSPAPPPEPSTVSPIVLETESLNTEAMKKEQEMAEDLMKDINSMLCDFSSELDSMFE</sequence>
<dbReference type="Pfam" id="PF07653">
    <property type="entry name" value="SH3_2"/>
    <property type="match status" value="1"/>
</dbReference>
<feature type="region of interest" description="Disordered" evidence="6">
    <location>
        <begin position="1191"/>
        <end position="1305"/>
    </location>
</feature>
<feature type="repeat" description="ANK" evidence="4">
    <location>
        <begin position="193"/>
        <end position="225"/>
    </location>
</feature>
<feature type="repeat" description="ANK" evidence="4">
    <location>
        <begin position="46"/>
        <end position="78"/>
    </location>
</feature>
<dbReference type="InterPro" id="IPR002110">
    <property type="entry name" value="Ankyrin_rpt"/>
</dbReference>
<evidence type="ECO:0000256" key="6">
    <source>
        <dbReference type="SAM" id="MobiDB-lite"/>
    </source>
</evidence>
<keyword evidence="3 4" id="KW-0040">ANK repeat</keyword>
<dbReference type="PROSITE" id="PS50105">
    <property type="entry name" value="SAM_DOMAIN"/>
    <property type="match status" value="2"/>
</dbReference>
<evidence type="ECO:0000256" key="5">
    <source>
        <dbReference type="PROSITE-ProRule" id="PRU00192"/>
    </source>
</evidence>
<dbReference type="Gene3D" id="2.30.30.40">
    <property type="entry name" value="SH3 Domains"/>
    <property type="match status" value="1"/>
</dbReference>
<dbReference type="SUPFAM" id="SSF50044">
    <property type="entry name" value="SH3-domain"/>
    <property type="match status" value="1"/>
</dbReference>
<dbReference type="Gene3D" id="1.25.40.20">
    <property type="entry name" value="Ankyrin repeat-containing domain"/>
    <property type="match status" value="3"/>
</dbReference>
<dbReference type="Gene3D" id="1.10.150.50">
    <property type="entry name" value="Transcription Factor, Ets-1"/>
    <property type="match status" value="2"/>
</dbReference>
<dbReference type="Proteomes" id="UP001163046">
    <property type="component" value="Unassembled WGS sequence"/>
</dbReference>
<dbReference type="Pfam" id="PF00536">
    <property type="entry name" value="SAM_1"/>
    <property type="match status" value="2"/>
</dbReference>
<dbReference type="InterPro" id="IPR013761">
    <property type="entry name" value="SAM/pointed_sf"/>
</dbReference>
<dbReference type="PROSITE" id="PS50002">
    <property type="entry name" value="SH3"/>
    <property type="match status" value="1"/>
</dbReference>
<reference evidence="9" key="1">
    <citation type="submission" date="2023-01" db="EMBL/GenBank/DDBJ databases">
        <title>Genome assembly of the deep-sea coral Lophelia pertusa.</title>
        <authorList>
            <person name="Herrera S."/>
            <person name="Cordes E."/>
        </authorList>
    </citation>
    <scope>NUCLEOTIDE SEQUENCE</scope>
    <source>
        <strain evidence="9">USNM1676648</strain>
        <tissue evidence="9">Polyp</tissue>
    </source>
</reference>
<evidence type="ECO:0000256" key="3">
    <source>
        <dbReference type="ARBA" id="ARBA00023043"/>
    </source>
</evidence>
<dbReference type="PROSITE" id="PS50088">
    <property type="entry name" value="ANK_REPEAT"/>
    <property type="match status" value="4"/>
</dbReference>
<keyword evidence="1 5" id="KW-0728">SH3 domain</keyword>
<organism evidence="9 10">
    <name type="scientific">Desmophyllum pertusum</name>
    <dbReference type="NCBI Taxonomy" id="174260"/>
    <lineage>
        <taxon>Eukaryota</taxon>
        <taxon>Metazoa</taxon>
        <taxon>Cnidaria</taxon>
        <taxon>Anthozoa</taxon>
        <taxon>Hexacorallia</taxon>
        <taxon>Scleractinia</taxon>
        <taxon>Caryophylliina</taxon>
        <taxon>Caryophylliidae</taxon>
        <taxon>Desmophyllum</taxon>
    </lineage>
</organism>
<dbReference type="InterPro" id="IPR036770">
    <property type="entry name" value="Ankyrin_rpt-contain_sf"/>
</dbReference>
<dbReference type="SMART" id="SM00326">
    <property type="entry name" value="SH3"/>
    <property type="match status" value="1"/>
</dbReference>
<dbReference type="EMBL" id="MU827307">
    <property type="protein sequence ID" value="KAJ7362094.1"/>
    <property type="molecule type" value="Genomic_DNA"/>
</dbReference>
<feature type="compositionally biased region" description="Polar residues" evidence="6">
    <location>
        <begin position="354"/>
        <end position="367"/>
    </location>
</feature>
<feature type="domain" description="SAM" evidence="8">
    <location>
        <begin position="846"/>
        <end position="909"/>
    </location>
</feature>
<feature type="domain" description="SH3" evidence="7">
    <location>
        <begin position="257"/>
        <end position="321"/>
    </location>
</feature>
<comment type="caution">
    <text evidence="9">The sequence shown here is derived from an EMBL/GenBank/DDBJ whole genome shotgun (WGS) entry which is preliminary data.</text>
</comment>
<feature type="region of interest" description="Disordered" evidence="6">
    <location>
        <begin position="354"/>
        <end position="399"/>
    </location>
</feature>
<feature type="compositionally biased region" description="Polar residues" evidence="6">
    <location>
        <begin position="588"/>
        <end position="603"/>
    </location>
</feature>
<dbReference type="InterPro" id="IPR033635">
    <property type="entry name" value="ANKS1/Caskin"/>
</dbReference>
<feature type="region of interest" description="Disordered" evidence="6">
    <location>
        <begin position="1134"/>
        <end position="1157"/>
    </location>
</feature>
<evidence type="ECO:0000256" key="1">
    <source>
        <dbReference type="ARBA" id="ARBA00022443"/>
    </source>
</evidence>
<proteinExistence type="predicted"/>
<evidence type="ECO:0000259" key="8">
    <source>
        <dbReference type="PROSITE" id="PS50105"/>
    </source>
</evidence>
<feature type="compositionally biased region" description="Polar residues" evidence="6">
    <location>
        <begin position="557"/>
        <end position="567"/>
    </location>
</feature>
<dbReference type="SMART" id="SM00248">
    <property type="entry name" value="ANK"/>
    <property type="match status" value="5"/>
</dbReference>
<dbReference type="SUPFAM" id="SSF48403">
    <property type="entry name" value="Ankyrin repeat"/>
    <property type="match status" value="1"/>
</dbReference>
<feature type="repeat" description="ANK" evidence="4">
    <location>
        <begin position="161"/>
        <end position="193"/>
    </location>
</feature>
<dbReference type="SUPFAM" id="SSF47769">
    <property type="entry name" value="SAM/Pointed domain"/>
    <property type="match status" value="2"/>
</dbReference>
<dbReference type="Pfam" id="PF12796">
    <property type="entry name" value="Ank_2"/>
    <property type="match status" value="2"/>
</dbReference>
<evidence type="ECO:0000259" key="7">
    <source>
        <dbReference type="PROSITE" id="PS50002"/>
    </source>
</evidence>
<protein>
    <submittedName>
        <fullName evidence="9">Uncharacterized protein</fullName>
    </submittedName>
</protein>
<evidence type="ECO:0000256" key="4">
    <source>
        <dbReference type="PROSITE-ProRule" id="PRU00023"/>
    </source>
</evidence>
<evidence type="ECO:0000313" key="10">
    <source>
        <dbReference type="Proteomes" id="UP001163046"/>
    </source>
</evidence>
<dbReference type="InterPro" id="IPR001452">
    <property type="entry name" value="SH3_domain"/>
</dbReference>
<keyword evidence="10" id="KW-1185">Reference proteome</keyword>
<dbReference type="InterPro" id="IPR001660">
    <property type="entry name" value="SAM"/>
</dbReference>
<feature type="region of interest" description="Disordered" evidence="6">
    <location>
        <begin position="456"/>
        <end position="648"/>
    </location>
</feature>
<gene>
    <name evidence="9" type="ORF">OS493_013185</name>
</gene>
<feature type="repeat" description="ANK" evidence="4">
    <location>
        <begin position="91"/>
        <end position="123"/>
    </location>
</feature>
<feature type="region of interest" description="Disordered" evidence="6">
    <location>
        <begin position="773"/>
        <end position="802"/>
    </location>
</feature>